<dbReference type="OrthoDB" id="2436443at2759"/>
<dbReference type="Proteomes" id="UP000789396">
    <property type="component" value="Unassembled WGS sequence"/>
</dbReference>
<organism evidence="2 3">
    <name type="scientific">Racocetra fulgida</name>
    <dbReference type="NCBI Taxonomy" id="60492"/>
    <lineage>
        <taxon>Eukaryota</taxon>
        <taxon>Fungi</taxon>
        <taxon>Fungi incertae sedis</taxon>
        <taxon>Mucoromycota</taxon>
        <taxon>Glomeromycotina</taxon>
        <taxon>Glomeromycetes</taxon>
        <taxon>Diversisporales</taxon>
        <taxon>Gigasporaceae</taxon>
        <taxon>Racocetra</taxon>
    </lineage>
</organism>
<comment type="caution">
    <text evidence="2">The sequence shown here is derived from an EMBL/GenBank/DDBJ whole genome shotgun (WGS) entry which is preliminary data.</text>
</comment>
<dbReference type="EMBL" id="CAJVPZ010068241">
    <property type="protein sequence ID" value="CAG8797884.1"/>
    <property type="molecule type" value="Genomic_DNA"/>
</dbReference>
<sequence length="41" mass="4521">TKIFSLLDNAASHFNPNEEPTDQNKANSDSEDEEAELSNVV</sequence>
<feature type="non-terminal residue" evidence="2">
    <location>
        <position position="41"/>
    </location>
</feature>
<reference evidence="2" key="1">
    <citation type="submission" date="2021-06" db="EMBL/GenBank/DDBJ databases">
        <authorList>
            <person name="Kallberg Y."/>
            <person name="Tangrot J."/>
            <person name="Rosling A."/>
        </authorList>
    </citation>
    <scope>NUCLEOTIDE SEQUENCE</scope>
    <source>
        <strain evidence="2">IN212</strain>
    </source>
</reference>
<name>A0A9N9JX57_9GLOM</name>
<protein>
    <submittedName>
        <fullName evidence="2">1258_t:CDS:1</fullName>
    </submittedName>
</protein>
<evidence type="ECO:0000313" key="3">
    <source>
        <dbReference type="Proteomes" id="UP000789396"/>
    </source>
</evidence>
<evidence type="ECO:0000256" key="1">
    <source>
        <dbReference type="SAM" id="MobiDB-lite"/>
    </source>
</evidence>
<feature type="region of interest" description="Disordered" evidence="1">
    <location>
        <begin position="1"/>
        <end position="41"/>
    </location>
</feature>
<feature type="non-terminal residue" evidence="2">
    <location>
        <position position="1"/>
    </location>
</feature>
<gene>
    <name evidence="2" type="ORF">RFULGI_LOCUS17421</name>
</gene>
<proteinExistence type="predicted"/>
<evidence type="ECO:0000313" key="2">
    <source>
        <dbReference type="EMBL" id="CAG8797884.1"/>
    </source>
</evidence>
<accession>A0A9N9JX57</accession>
<dbReference type="AlphaFoldDB" id="A0A9N9JX57"/>
<feature type="compositionally biased region" description="Acidic residues" evidence="1">
    <location>
        <begin position="29"/>
        <end position="41"/>
    </location>
</feature>
<keyword evidence="3" id="KW-1185">Reference proteome</keyword>